<organism evidence="1 2">
    <name type="scientific">Sphingobacterium corticis</name>
    <dbReference type="NCBI Taxonomy" id="1812823"/>
    <lineage>
        <taxon>Bacteria</taxon>
        <taxon>Pseudomonadati</taxon>
        <taxon>Bacteroidota</taxon>
        <taxon>Sphingobacteriia</taxon>
        <taxon>Sphingobacteriales</taxon>
        <taxon>Sphingobacteriaceae</taxon>
        <taxon>Sphingobacterium</taxon>
    </lineage>
</organism>
<dbReference type="EMBL" id="JBHUMA010000006">
    <property type="protein sequence ID" value="MFD2598834.1"/>
    <property type="molecule type" value="Genomic_DNA"/>
</dbReference>
<protein>
    <submittedName>
        <fullName evidence="1">Uncharacterized protein</fullName>
    </submittedName>
</protein>
<evidence type="ECO:0000313" key="1">
    <source>
        <dbReference type="EMBL" id="MFD2598834.1"/>
    </source>
</evidence>
<dbReference type="RefSeq" id="WP_380868965.1">
    <property type="nucleotide sequence ID" value="NZ_JBHUMA010000006.1"/>
</dbReference>
<reference evidence="2" key="1">
    <citation type="journal article" date="2019" name="Int. J. Syst. Evol. Microbiol.">
        <title>The Global Catalogue of Microorganisms (GCM) 10K type strain sequencing project: providing services to taxonomists for standard genome sequencing and annotation.</title>
        <authorList>
            <consortium name="The Broad Institute Genomics Platform"/>
            <consortium name="The Broad Institute Genome Sequencing Center for Infectious Disease"/>
            <person name="Wu L."/>
            <person name="Ma J."/>
        </authorList>
    </citation>
    <scope>NUCLEOTIDE SEQUENCE [LARGE SCALE GENOMIC DNA]</scope>
    <source>
        <strain evidence="2">KCTC 42248</strain>
    </source>
</reference>
<proteinExistence type="predicted"/>
<gene>
    <name evidence="1" type="ORF">ACFSQ3_07700</name>
</gene>
<evidence type="ECO:0000313" key="2">
    <source>
        <dbReference type="Proteomes" id="UP001597393"/>
    </source>
</evidence>
<comment type="caution">
    <text evidence="1">The sequence shown here is derived from an EMBL/GenBank/DDBJ whole genome shotgun (WGS) entry which is preliminary data.</text>
</comment>
<dbReference type="Proteomes" id="UP001597393">
    <property type="component" value="Unassembled WGS sequence"/>
</dbReference>
<keyword evidence="2" id="KW-1185">Reference proteome</keyword>
<sequence length="207" mass="23228">MKKQKLNPVLHALSYLLIIMLSNGCSKEETDKIAVGAIIKEYASQQELVGAASGFVDGFSVGGLNDPIFYFNDNYPADIEGMYYNIPFTRNVAGFEYSRQIMGRTAVSYATFEDHITNGANKGYVAFDDERLNESRYRNVSVARAPHNDEKTQTYIAHIDLKESHNSIQILLLHSIRMGFNGNEDEALPAIDEATAVTYFLRQLQDL</sequence>
<name>A0ABW5NIX6_9SPHI</name>
<accession>A0ABW5NIX6</accession>